<evidence type="ECO:0000313" key="1">
    <source>
        <dbReference type="EMBL" id="CCK82172.1"/>
    </source>
</evidence>
<evidence type="ECO:0000313" key="2">
    <source>
        <dbReference type="Proteomes" id="UP000007347"/>
    </source>
</evidence>
<dbReference type="Proteomes" id="UP000007347">
    <property type="component" value="Chromosome"/>
</dbReference>
<dbReference type="RefSeq" id="WP_014959352.1">
    <property type="nucleotide sequence ID" value="NC_018645.1"/>
</dbReference>
<dbReference type="HOGENOM" id="CLU_1472957_0_0_7"/>
<keyword evidence="2" id="KW-1185">Reference proteome</keyword>
<name>K0NT17_DESTT</name>
<proteinExistence type="predicted"/>
<accession>K0NT17</accession>
<dbReference type="EMBL" id="FO203503">
    <property type="protein sequence ID" value="CCK82172.1"/>
    <property type="molecule type" value="Genomic_DNA"/>
</dbReference>
<reference evidence="1 2" key="1">
    <citation type="journal article" date="2013" name="Environ. Microbiol.">
        <title>Complete genome, catabolic sub-proteomes and key-metabolites of Desulfobacula toluolica Tol2, a marine, aromatic compound-degrading, sulfate-reducing bacterium.</title>
        <authorList>
            <person name="Wohlbrand L."/>
            <person name="Jacob J.H."/>
            <person name="Kube M."/>
            <person name="Mussmann M."/>
            <person name="Jarling R."/>
            <person name="Beck A."/>
            <person name="Amann R."/>
            <person name="Wilkes H."/>
            <person name="Reinhardt R."/>
            <person name="Rabus R."/>
        </authorList>
    </citation>
    <scope>NUCLEOTIDE SEQUENCE [LARGE SCALE GENOMIC DNA]</scope>
    <source>
        <strain evidence="2">DSM 7467 / Tol2</strain>
    </source>
</reference>
<dbReference type="AlphaFoldDB" id="K0NT17"/>
<dbReference type="STRING" id="651182.TOL2_C40170"/>
<dbReference type="KEGG" id="dto:TOL2_C40170"/>
<gene>
    <name evidence="1" type="ordered locus">TOL2_C40170</name>
</gene>
<sequence length="183" mass="20674">MKIFKEMIKREIVRGMVVAVLVVVLVGVDSQRLSANPFGSFVKAVFVGGQILKLKDVAQQIPAMEEARQIETDKLWQASIEEFMVQHNGKNRILDTHEFFILKKRISSKGDELPGLYSSVGAYATLPKGEVAELMTPGFTYQEAWHIDRGNYPEQGKSMKSAMPLLQLDRKAVYFKDGYLFSK</sequence>
<organism evidence="1 2">
    <name type="scientific">Desulfobacula toluolica (strain DSM 7467 / Tol2)</name>
    <dbReference type="NCBI Taxonomy" id="651182"/>
    <lineage>
        <taxon>Bacteria</taxon>
        <taxon>Pseudomonadati</taxon>
        <taxon>Thermodesulfobacteriota</taxon>
        <taxon>Desulfobacteria</taxon>
        <taxon>Desulfobacterales</taxon>
        <taxon>Desulfobacteraceae</taxon>
        <taxon>Desulfobacula</taxon>
    </lineage>
</organism>
<protein>
    <submittedName>
        <fullName evidence="1">Uncharacterized protein</fullName>
    </submittedName>
</protein>